<feature type="compositionally biased region" description="Polar residues" evidence="1">
    <location>
        <begin position="1"/>
        <end position="44"/>
    </location>
</feature>
<keyword evidence="3" id="KW-1185">Reference proteome</keyword>
<evidence type="ECO:0000313" key="2">
    <source>
        <dbReference type="EMBL" id="KAJ5362404.1"/>
    </source>
</evidence>
<sequence>MDQWRATNAPSAVKPQSTYPRPFATSASNQKTVSLDPQPITNRGQVRASHSDDYSLTKISAPGPPQCWPTGALARSKAWNRDSPRWTMGTFDKTDARGAKVWAAHFHSPFCETTQREISKQQCNQCLRSNGPLGPLRGISRWQRFDHRVRQFHLERQQATLLLLPTYFWNRGHWPSSEQKFDAFGHFPTCTIPRGHSAKFDSRHEWDRLITATRAHQAKLDLELGLVGMLHNNINRESNREALMPLRTLVPATTSEQMREEINQPLAMMGMTVADGQPRSSRVWVNSALPR</sequence>
<accession>A0A9W9RP06</accession>
<name>A0A9W9RP06_PENBR</name>
<evidence type="ECO:0000313" key="3">
    <source>
        <dbReference type="Proteomes" id="UP001148299"/>
    </source>
</evidence>
<feature type="region of interest" description="Disordered" evidence="1">
    <location>
        <begin position="1"/>
        <end position="61"/>
    </location>
</feature>
<organism evidence="2 3">
    <name type="scientific">Penicillium brevicompactum</name>
    <dbReference type="NCBI Taxonomy" id="5074"/>
    <lineage>
        <taxon>Eukaryota</taxon>
        <taxon>Fungi</taxon>
        <taxon>Dikarya</taxon>
        <taxon>Ascomycota</taxon>
        <taxon>Pezizomycotina</taxon>
        <taxon>Eurotiomycetes</taxon>
        <taxon>Eurotiomycetidae</taxon>
        <taxon>Eurotiales</taxon>
        <taxon>Aspergillaceae</taxon>
        <taxon>Penicillium</taxon>
    </lineage>
</organism>
<dbReference type="Proteomes" id="UP001148299">
    <property type="component" value="Unassembled WGS sequence"/>
</dbReference>
<reference evidence="2" key="2">
    <citation type="journal article" date="2023" name="IMA Fungus">
        <title>Comparative genomic study of the Penicillium genus elucidates a diverse pangenome and 15 lateral gene transfer events.</title>
        <authorList>
            <person name="Petersen C."/>
            <person name="Sorensen T."/>
            <person name="Nielsen M.R."/>
            <person name="Sondergaard T.E."/>
            <person name="Sorensen J.L."/>
            <person name="Fitzpatrick D.A."/>
            <person name="Frisvad J.C."/>
            <person name="Nielsen K.L."/>
        </authorList>
    </citation>
    <scope>NUCLEOTIDE SEQUENCE</scope>
    <source>
        <strain evidence="2">IBT 35675</strain>
    </source>
</reference>
<protein>
    <submittedName>
        <fullName evidence="2">Uncharacterized protein</fullName>
    </submittedName>
</protein>
<reference evidence="2" key="1">
    <citation type="submission" date="2022-12" db="EMBL/GenBank/DDBJ databases">
        <authorList>
            <person name="Petersen C."/>
        </authorList>
    </citation>
    <scope>NUCLEOTIDE SEQUENCE</scope>
    <source>
        <strain evidence="2">IBT 35675</strain>
    </source>
</reference>
<comment type="caution">
    <text evidence="2">The sequence shown here is derived from an EMBL/GenBank/DDBJ whole genome shotgun (WGS) entry which is preliminary data.</text>
</comment>
<proteinExistence type="predicted"/>
<gene>
    <name evidence="2" type="ORF">N7541_003248</name>
</gene>
<dbReference type="EMBL" id="JAPZBR010000002">
    <property type="protein sequence ID" value="KAJ5362404.1"/>
    <property type="molecule type" value="Genomic_DNA"/>
</dbReference>
<evidence type="ECO:0000256" key="1">
    <source>
        <dbReference type="SAM" id="MobiDB-lite"/>
    </source>
</evidence>
<dbReference type="AlphaFoldDB" id="A0A9W9RP06"/>